<dbReference type="AlphaFoldDB" id="A0A1I7WI55"/>
<evidence type="ECO:0000313" key="1">
    <source>
        <dbReference type="Proteomes" id="UP000095283"/>
    </source>
</evidence>
<evidence type="ECO:0000313" key="2">
    <source>
        <dbReference type="WBParaSite" id="Hba_04672"/>
    </source>
</evidence>
<reference evidence="2" key="1">
    <citation type="submission" date="2016-11" db="UniProtKB">
        <authorList>
            <consortium name="WormBaseParasite"/>
        </authorList>
    </citation>
    <scope>IDENTIFICATION</scope>
</reference>
<name>A0A1I7WI55_HETBA</name>
<accession>A0A1I7WI55</accession>
<sequence length="60" mass="6786">MSGEYAACGRTSQPKFKIQNDLPTSLFSKWSFLSHSIEQINHLTTVLTKQHTLRVPPDAQ</sequence>
<proteinExistence type="predicted"/>
<keyword evidence="1" id="KW-1185">Reference proteome</keyword>
<protein>
    <submittedName>
        <fullName evidence="2">Ovule protein</fullName>
    </submittedName>
</protein>
<dbReference type="WBParaSite" id="Hba_04672">
    <property type="protein sequence ID" value="Hba_04672"/>
    <property type="gene ID" value="Hba_04672"/>
</dbReference>
<organism evidence="1 2">
    <name type="scientific">Heterorhabditis bacteriophora</name>
    <name type="common">Entomopathogenic nematode worm</name>
    <dbReference type="NCBI Taxonomy" id="37862"/>
    <lineage>
        <taxon>Eukaryota</taxon>
        <taxon>Metazoa</taxon>
        <taxon>Ecdysozoa</taxon>
        <taxon>Nematoda</taxon>
        <taxon>Chromadorea</taxon>
        <taxon>Rhabditida</taxon>
        <taxon>Rhabditina</taxon>
        <taxon>Rhabditomorpha</taxon>
        <taxon>Strongyloidea</taxon>
        <taxon>Heterorhabditidae</taxon>
        <taxon>Heterorhabditis</taxon>
    </lineage>
</organism>
<dbReference type="Proteomes" id="UP000095283">
    <property type="component" value="Unplaced"/>
</dbReference>